<accession>A0A1M5TV59</accession>
<dbReference type="Gene3D" id="3.40.50.720">
    <property type="entry name" value="NAD(P)-binding Rossmann-like Domain"/>
    <property type="match status" value="1"/>
</dbReference>
<evidence type="ECO:0000313" key="3">
    <source>
        <dbReference type="Proteomes" id="UP000186132"/>
    </source>
</evidence>
<dbReference type="SUPFAM" id="SSF51735">
    <property type="entry name" value="NAD(P)-binding Rossmann-fold domains"/>
    <property type="match status" value="1"/>
</dbReference>
<protein>
    <submittedName>
        <fullName evidence="2">NAD(P)H dehydrogenase (Quinone)</fullName>
    </submittedName>
</protein>
<keyword evidence="3" id="KW-1185">Reference proteome</keyword>
<dbReference type="Gene3D" id="3.90.25.10">
    <property type="entry name" value="UDP-galactose 4-epimerase, domain 1"/>
    <property type="match status" value="1"/>
</dbReference>
<dbReference type="Proteomes" id="UP000186132">
    <property type="component" value="Unassembled WGS sequence"/>
</dbReference>
<dbReference type="Pfam" id="PF13460">
    <property type="entry name" value="NAD_binding_10"/>
    <property type="match status" value="1"/>
</dbReference>
<dbReference type="AlphaFoldDB" id="A0A1M5TV59"/>
<dbReference type="PANTHER" id="PTHR47129:SF1">
    <property type="entry name" value="NMRA-LIKE DOMAIN-CONTAINING PROTEIN"/>
    <property type="match status" value="1"/>
</dbReference>
<sequence>MTTYAVTGASGQLGHLAAERLLQRVDASDVVLLSRDPAKLAQFADRGATVRAADFTRPETLADAFAGVDRLLLVSTDAIGERVAHHRAAIDAAVAAGVERIAYTSLPRPTADNPAGVVPDHAATEEYLRASGLGWSMLRNNLYADMQVDAVRQAAAHGSFVTNYGAGRAAFVTRADCAAAAVGALVSDTGDVVHDVTGPEAWTAEGLAGLASEVSGTQVGVTDLDDAAYAETLAGVGLPQPVVELVVSFGRSVREGFLADVTTAVRDLGGADATSLRDLVSRPGDLVS</sequence>
<feature type="domain" description="NAD(P)-binding" evidence="1">
    <location>
        <begin position="8"/>
        <end position="185"/>
    </location>
</feature>
<dbReference type="OrthoDB" id="5510591at2"/>
<evidence type="ECO:0000259" key="1">
    <source>
        <dbReference type="Pfam" id="PF13460"/>
    </source>
</evidence>
<dbReference type="STRING" id="1206085.SAMN05443575_4049"/>
<dbReference type="InterPro" id="IPR016040">
    <property type="entry name" value="NAD(P)-bd_dom"/>
</dbReference>
<dbReference type="RefSeq" id="WP_073392255.1">
    <property type="nucleotide sequence ID" value="NZ_FQVU01000007.1"/>
</dbReference>
<proteinExistence type="predicted"/>
<organism evidence="2 3">
    <name type="scientific">Jatrophihabitans endophyticus</name>
    <dbReference type="NCBI Taxonomy" id="1206085"/>
    <lineage>
        <taxon>Bacteria</taxon>
        <taxon>Bacillati</taxon>
        <taxon>Actinomycetota</taxon>
        <taxon>Actinomycetes</taxon>
        <taxon>Jatrophihabitantales</taxon>
        <taxon>Jatrophihabitantaceae</taxon>
        <taxon>Jatrophihabitans</taxon>
    </lineage>
</organism>
<dbReference type="PANTHER" id="PTHR47129">
    <property type="entry name" value="QUINONE OXIDOREDUCTASE 2"/>
    <property type="match status" value="1"/>
</dbReference>
<evidence type="ECO:0000313" key="2">
    <source>
        <dbReference type="EMBL" id="SHH54667.1"/>
    </source>
</evidence>
<gene>
    <name evidence="2" type="ORF">SAMN05443575_4049</name>
</gene>
<dbReference type="InterPro" id="IPR036291">
    <property type="entry name" value="NAD(P)-bd_dom_sf"/>
</dbReference>
<dbReference type="EMBL" id="FQVU01000007">
    <property type="protein sequence ID" value="SHH54667.1"/>
    <property type="molecule type" value="Genomic_DNA"/>
</dbReference>
<name>A0A1M5TV59_9ACTN</name>
<reference evidence="2 3" key="1">
    <citation type="submission" date="2016-11" db="EMBL/GenBank/DDBJ databases">
        <authorList>
            <person name="Jaros S."/>
            <person name="Januszkiewicz K."/>
            <person name="Wedrychowicz H."/>
        </authorList>
    </citation>
    <scope>NUCLEOTIDE SEQUENCE [LARGE SCALE GENOMIC DNA]</scope>
    <source>
        <strain evidence="2 3">DSM 45627</strain>
    </source>
</reference>
<dbReference type="InterPro" id="IPR052718">
    <property type="entry name" value="NmrA-type_oxidoreductase"/>
</dbReference>